<gene>
    <name evidence="3" type="ORF">S01H4_47142</name>
</gene>
<dbReference type="SUPFAM" id="SSF53756">
    <property type="entry name" value="UDP-Glycosyltransferase/glycogen phosphorylase"/>
    <property type="match status" value="1"/>
</dbReference>
<dbReference type="GO" id="GO:0016757">
    <property type="term" value="F:glycosyltransferase activity"/>
    <property type="evidence" value="ECO:0007669"/>
    <property type="project" value="InterPro"/>
</dbReference>
<name>X1CUU2_9ZZZZ</name>
<feature type="non-terminal residue" evidence="3">
    <location>
        <position position="1"/>
    </location>
</feature>
<dbReference type="InterPro" id="IPR001296">
    <property type="entry name" value="Glyco_trans_1"/>
</dbReference>
<keyword evidence="1" id="KW-0808">Transferase</keyword>
<dbReference type="Pfam" id="PF00534">
    <property type="entry name" value="Glycos_transf_1"/>
    <property type="match status" value="1"/>
</dbReference>
<dbReference type="Gene3D" id="3.40.50.2000">
    <property type="entry name" value="Glycogen Phosphorylase B"/>
    <property type="match status" value="2"/>
</dbReference>
<evidence type="ECO:0000256" key="1">
    <source>
        <dbReference type="ARBA" id="ARBA00022679"/>
    </source>
</evidence>
<reference evidence="3" key="1">
    <citation type="journal article" date="2014" name="Front. Microbiol.">
        <title>High frequency of phylogenetically diverse reductive dehalogenase-homologous genes in deep subseafloor sedimentary metagenomes.</title>
        <authorList>
            <person name="Kawai M."/>
            <person name="Futagami T."/>
            <person name="Toyoda A."/>
            <person name="Takaki Y."/>
            <person name="Nishi S."/>
            <person name="Hori S."/>
            <person name="Arai W."/>
            <person name="Tsubouchi T."/>
            <person name="Morono Y."/>
            <person name="Uchiyama I."/>
            <person name="Ito T."/>
            <person name="Fujiyama A."/>
            <person name="Inagaki F."/>
            <person name="Takami H."/>
        </authorList>
    </citation>
    <scope>NUCLEOTIDE SEQUENCE</scope>
    <source>
        <strain evidence="3">Expedition CK06-06</strain>
    </source>
</reference>
<evidence type="ECO:0000313" key="3">
    <source>
        <dbReference type="EMBL" id="GAG96742.1"/>
    </source>
</evidence>
<evidence type="ECO:0000259" key="2">
    <source>
        <dbReference type="Pfam" id="PF00534"/>
    </source>
</evidence>
<dbReference type="AlphaFoldDB" id="X1CUU2"/>
<dbReference type="GO" id="GO:0009103">
    <property type="term" value="P:lipopolysaccharide biosynthetic process"/>
    <property type="evidence" value="ECO:0007669"/>
    <property type="project" value="TreeGrafter"/>
</dbReference>
<dbReference type="PANTHER" id="PTHR46401:SF2">
    <property type="entry name" value="GLYCOSYLTRANSFERASE WBBK-RELATED"/>
    <property type="match status" value="1"/>
</dbReference>
<dbReference type="EMBL" id="BART01026424">
    <property type="protein sequence ID" value="GAG96742.1"/>
    <property type="molecule type" value="Genomic_DNA"/>
</dbReference>
<comment type="caution">
    <text evidence="3">The sequence shown here is derived from an EMBL/GenBank/DDBJ whole genome shotgun (WGS) entry which is preliminary data.</text>
</comment>
<sequence>QFYLNLKALGKPLVTTIHAVGIRLGIDAGVASTSDRVIVHNEYCAKRFGYPEKTVIIPHGTTPSETMDAEKAKKSFGIDPRIPIIGYLGFIGQAKGLETLIEAMVKVPKAALLIAGGWHTETETSYMATLKQRSLDLLPSRCQWIGYVPDERLSAAYSSMDIVVYPSRWISESGALLMALSHSKAVIASHLPPTREKAKLGALMTFKGVKDLTRKIKRLLKDEELRKSLEEGAKKFVEKRTWSKVAQLHIKLYEEVLSVEK</sequence>
<dbReference type="CDD" id="cd03801">
    <property type="entry name" value="GT4_PimA-like"/>
    <property type="match status" value="1"/>
</dbReference>
<dbReference type="PANTHER" id="PTHR46401">
    <property type="entry name" value="GLYCOSYLTRANSFERASE WBBK-RELATED"/>
    <property type="match status" value="1"/>
</dbReference>
<accession>X1CUU2</accession>
<feature type="domain" description="Glycosyl transferase family 1" evidence="2">
    <location>
        <begin position="69"/>
        <end position="235"/>
    </location>
</feature>
<protein>
    <recommendedName>
        <fullName evidence="2">Glycosyl transferase family 1 domain-containing protein</fullName>
    </recommendedName>
</protein>
<proteinExistence type="predicted"/>
<organism evidence="3">
    <name type="scientific">marine sediment metagenome</name>
    <dbReference type="NCBI Taxonomy" id="412755"/>
    <lineage>
        <taxon>unclassified sequences</taxon>
        <taxon>metagenomes</taxon>
        <taxon>ecological metagenomes</taxon>
    </lineage>
</organism>